<gene>
    <name evidence="2" type="ORF">DFP72DRAFT_1091139</name>
</gene>
<dbReference type="InterPro" id="IPR000719">
    <property type="entry name" value="Prot_kinase_dom"/>
</dbReference>
<dbReference type="PROSITE" id="PS00109">
    <property type="entry name" value="PROTEIN_KINASE_TYR"/>
    <property type="match status" value="1"/>
</dbReference>
<dbReference type="Gene3D" id="1.10.510.10">
    <property type="entry name" value="Transferase(Phosphotransferase) domain 1"/>
    <property type="match status" value="1"/>
</dbReference>
<dbReference type="InterPro" id="IPR051681">
    <property type="entry name" value="Ser/Thr_Kinases-Pseudokinases"/>
</dbReference>
<proteinExistence type="predicted"/>
<dbReference type="Proteomes" id="UP000521943">
    <property type="component" value="Unassembled WGS sequence"/>
</dbReference>
<evidence type="ECO:0000313" key="3">
    <source>
        <dbReference type="Proteomes" id="UP000521943"/>
    </source>
</evidence>
<dbReference type="GO" id="GO:0004674">
    <property type="term" value="F:protein serine/threonine kinase activity"/>
    <property type="evidence" value="ECO:0007669"/>
    <property type="project" value="TreeGrafter"/>
</dbReference>
<dbReference type="SUPFAM" id="SSF56112">
    <property type="entry name" value="Protein kinase-like (PK-like)"/>
    <property type="match status" value="1"/>
</dbReference>
<dbReference type="GO" id="GO:0005524">
    <property type="term" value="F:ATP binding"/>
    <property type="evidence" value="ECO:0007669"/>
    <property type="project" value="InterPro"/>
</dbReference>
<keyword evidence="2" id="KW-0418">Kinase</keyword>
<accession>A0A8H6HG56</accession>
<evidence type="ECO:0000313" key="2">
    <source>
        <dbReference type="EMBL" id="KAF6745657.1"/>
    </source>
</evidence>
<feature type="domain" description="Protein kinase" evidence="1">
    <location>
        <begin position="51"/>
        <end position="374"/>
    </location>
</feature>
<keyword evidence="3" id="KW-1185">Reference proteome</keyword>
<dbReference type="PROSITE" id="PS50011">
    <property type="entry name" value="PROTEIN_KINASE_DOM"/>
    <property type="match status" value="1"/>
</dbReference>
<dbReference type="AlphaFoldDB" id="A0A8H6HG56"/>
<sequence>MPTSSETQVIHEAITTVKPEITNLPELQLPILEHEDFDLIPAEGISDITGNQHYHPFATGSYANVYKALSKAEATIGVSGGSKATINAVALSVLIAYPYKVEVVIKVFRDAHLAIGENKEEERKFIRRIRRECGVWKMLNHHNISQLWGIVIHPELSSAGLVSCYRKHGALDEFMQTGAVYDRVGIAEGIACALQYMHSFTPDPVVHGDLTPANILVEFDEDTKTYFPLLTDFGKSRVMEKRGYTTTVSKMTPLYRAPELFIESDDQNVVGSSDDPEIVENGDGNKCMFPGSDVYSLAMILYRLITDQNPFHKERVAFPMALSIQISDPENPLRMTKDKYPIPDEFDWCWPIMEGCWAYDAKERLTSKEVHKRLCLRGGPDVPSIPAPITIVAADETSLPSP</sequence>
<protein>
    <submittedName>
        <fullName evidence="2">Kinase-like domain-containing protein</fullName>
    </submittedName>
</protein>
<reference evidence="2 3" key="1">
    <citation type="submission" date="2020-07" db="EMBL/GenBank/DDBJ databases">
        <title>Comparative genomics of pyrophilous fungi reveals a link between fire events and developmental genes.</title>
        <authorList>
            <consortium name="DOE Joint Genome Institute"/>
            <person name="Steindorff A.S."/>
            <person name="Carver A."/>
            <person name="Calhoun S."/>
            <person name="Stillman K."/>
            <person name="Liu H."/>
            <person name="Lipzen A."/>
            <person name="Pangilinan J."/>
            <person name="Labutti K."/>
            <person name="Bruns T.D."/>
            <person name="Grigoriev I.V."/>
        </authorList>
    </citation>
    <scope>NUCLEOTIDE SEQUENCE [LARGE SCALE GENOMIC DNA]</scope>
    <source>
        <strain evidence="2 3">CBS 144469</strain>
    </source>
</reference>
<keyword evidence="2" id="KW-0808">Transferase</keyword>
<dbReference type="OrthoDB" id="3260205at2759"/>
<dbReference type="EMBL" id="JACGCI010000103">
    <property type="protein sequence ID" value="KAF6745657.1"/>
    <property type="molecule type" value="Genomic_DNA"/>
</dbReference>
<dbReference type="Pfam" id="PF00069">
    <property type="entry name" value="Pkinase"/>
    <property type="match status" value="1"/>
</dbReference>
<dbReference type="InterPro" id="IPR011009">
    <property type="entry name" value="Kinase-like_dom_sf"/>
</dbReference>
<dbReference type="PANTHER" id="PTHR44329">
    <property type="entry name" value="SERINE/THREONINE-PROTEIN KINASE TNNI3K-RELATED"/>
    <property type="match status" value="1"/>
</dbReference>
<name>A0A8H6HG56_9AGAR</name>
<comment type="caution">
    <text evidence="2">The sequence shown here is derived from an EMBL/GenBank/DDBJ whole genome shotgun (WGS) entry which is preliminary data.</text>
</comment>
<evidence type="ECO:0000259" key="1">
    <source>
        <dbReference type="PROSITE" id="PS50011"/>
    </source>
</evidence>
<organism evidence="2 3">
    <name type="scientific">Ephemerocybe angulata</name>
    <dbReference type="NCBI Taxonomy" id="980116"/>
    <lineage>
        <taxon>Eukaryota</taxon>
        <taxon>Fungi</taxon>
        <taxon>Dikarya</taxon>
        <taxon>Basidiomycota</taxon>
        <taxon>Agaricomycotina</taxon>
        <taxon>Agaricomycetes</taxon>
        <taxon>Agaricomycetidae</taxon>
        <taxon>Agaricales</taxon>
        <taxon>Agaricineae</taxon>
        <taxon>Psathyrellaceae</taxon>
        <taxon>Ephemerocybe</taxon>
    </lineage>
</organism>
<dbReference type="InterPro" id="IPR008266">
    <property type="entry name" value="Tyr_kinase_AS"/>
</dbReference>